<feature type="transmembrane region" description="Helical" evidence="7">
    <location>
        <begin position="483"/>
        <end position="502"/>
    </location>
</feature>
<dbReference type="OrthoDB" id="9780716at2"/>
<comment type="caution">
    <text evidence="8">The sequence shown here is derived from an EMBL/GenBank/DDBJ whole genome shotgun (WGS) entry which is preliminary data.</text>
</comment>
<gene>
    <name evidence="8" type="ORF">EHO59_09285</name>
</gene>
<accession>A0A4R9G1X2</accession>
<sequence>MKKVSSRSGGSSSPRKKTSATVHKADTTGFGLEAEGKVEVGKDLRSVRVHSVEDLPPGFYVHTDRERFWRIIPILDRYILSEIVPPFIVALLFFTTVYMAIALQKMVGLFVGKGVDPFRLIDYFGYLLGNILPTTMPMACLMSGLMAAGRLSGDSEITAIRSAGIGFSRIYVVFISFGIFLAGVVCYLCFYLSPINTRKMTEFNKWIVAYNPLLALTPGQFAGDKVQNAGSEKAIAMYTEGVNAKTGELSGVQIREWSVFIPQNQDPLMLSIGGANRQIQLGESYITQIISARKGTLVEKVTSSGDYEKSIRLKDAWILEWDRVKHEFSIGDLRKGEMDYNIPKSDHKKSLEIDVDPASFTLPALIQIRDNIEKGKLEEIPGLEILKEMGVSTEGEGNLKQRLVKLQLDLAIALADPKLSDAEKTQRVTVVMQLSTLLNEAKKRLSQFNVEIQRRFAIPVSCIIFSLVSLPLGLVVKRSGKGMSFTMAVVLIILYWALFTFGSNVSDSSKVPVWLGPWLGNIAIAAVSSVVMLKRTDMRFPPAVVNFFQTLAKFFSPVGAFFSRILLPISPLKTKLTEGIKKLSLWRNRTNKN</sequence>
<keyword evidence="5 7" id="KW-0472">Membrane</keyword>
<protein>
    <submittedName>
        <fullName evidence="8">YjgP/YjgQ family permease</fullName>
    </submittedName>
</protein>
<name>A0A4R9G1X2_9LEPT</name>
<dbReference type="GO" id="GO:0043190">
    <property type="term" value="C:ATP-binding cassette (ABC) transporter complex"/>
    <property type="evidence" value="ECO:0007669"/>
    <property type="project" value="TreeGrafter"/>
</dbReference>
<evidence type="ECO:0000256" key="2">
    <source>
        <dbReference type="ARBA" id="ARBA00022475"/>
    </source>
</evidence>
<feature type="compositionally biased region" description="Low complexity" evidence="6">
    <location>
        <begin position="1"/>
        <end position="13"/>
    </location>
</feature>
<dbReference type="EMBL" id="RQEP01000010">
    <property type="protein sequence ID" value="TGK05025.1"/>
    <property type="molecule type" value="Genomic_DNA"/>
</dbReference>
<dbReference type="AlphaFoldDB" id="A0A4R9G1X2"/>
<feature type="transmembrane region" description="Helical" evidence="7">
    <location>
        <begin position="514"/>
        <end position="533"/>
    </location>
</feature>
<feature type="transmembrane region" description="Helical" evidence="7">
    <location>
        <begin position="170"/>
        <end position="193"/>
    </location>
</feature>
<evidence type="ECO:0000256" key="7">
    <source>
        <dbReference type="SAM" id="Phobius"/>
    </source>
</evidence>
<keyword evidence="3 7" id="KW-0812">Transmembrane</keyword>
<keyword evidence="4 7" id="KW-1133">Transmembrane helix</keyword>
<dbReference type="PANTHER" id="PTHR33529">
    <property type="entry name" value="SLR0882 PROTEIN-RELATED"/>
    <property type="match status" value="1"/>
</dbReference>
<feature type="transmembrane region" description="Helical" evidence="7">
    <location>
        <begin position="123"/>
        <end position="149"/>
    </location>
</feature>
<dbReference type="Proteomes" id="UP000297453">
    <property type="component" value="Unassembled WGS sequence"/>
</dbReference>
<dbReference type="InterPro" id="IPR005495">
    <property type="entry name" value="LptG/LptF_permease"/>
</dbReference>
<dbReference type="Pfam" id="PF03739">
    <property type="entry name" value="LptF_LptG"/>
    <property type="match status" value="1"/>
</dbReference>
<reference evidence="8" key="1">
    <citation type="journal article" date="2019" name="PLoS Negl. Trop. Dis.">
        <title>Revisiting the worldwide diversity of Leptospira species in the environment.</title>
        <authorList>
            <person name="Vincent A.T."/>
            <person name="Schiettekatte O."/>
            <person name="Bourhy P."/>
            <person name="Veyrier F.J."/>
            <person name="Picardeau M."/>
        </authorList>
    </citation>
    <scope>NUCLEOTIDE SEQUENCE [LARGE SCALE GENOMIC DNA]</scope>
    <source>
        <strain evidence="8">SSS9</strain>
    </source>
</reference>
<evidence type="ECO:0000256" key="5">
    <source>
        <dbReference type="ARBA" id="ARBA00023136"/>
    </source>
</evidence>
<comment type="subcellular location">
    <subcellularLocation>
        <location evidence="1">Cell membrane</location>
        <topology evidence="1">Multi-pass membrane protein</topology>
    </subcellularLocation>
</comment>
<evidence type="ECO:0000256" key="1">
    <source>
        <dbReference type="ARBA" id="ARBA00004651"/>
    </source>
</evidence>
<feature type="transmembrane region" description="Helical" evidence="7">
    <location>
        <begin position="83"/>
        <end position="103"/>
    </location>
</feature>
<organism evidence="8 9">
    <name type="scientific">Leptospira semungkisensis</name>
    <dbReference type="NCBI Taxonomy" id="2484985"/>
    <lineage>
        <taxon>Bacteria</taxon>
        <taxon>Pseudomonadati</taxon>
        <taxon>Spirochaetota</taxon>
        <taxon>Spirochaetia</taxon>
        <taxon>Leptospirales</taxon>
        <taxon>Leptospiraceae</taxon>
        <taxon>Leptospira</taxon>
    </lineage>
</organism>
<evidence type="ECO:0000256" key="4">
    <source>
        <dbReference type="ARBA" id="ARBA00022989"/>
    </source>
</evidence>
<feature type="transmembrane region" description="Helical" evidence="7">
    <location>
        <begin position="456"/>
        <end position="476"/>
    </location>
</feature>
<keyword evidence="9" id="KW-1185">Reference proteome</keyword>
<evidence type="ECO:0000313" key="8">
    <source>
        <dbReference type="EMBL" id="TGK05025.1"/>
    </source>
</evidence>
<evidence type="ECO:0000313" key="9">
    <source>
        <dbReference type="Proteomes" id="UP000297453"/>
    </source>
</evidence>
<keyword evidence="2" id="KW-1003">Cell membrane</keyword>
<proteinExistence type="predicted"/>
<dbReference type="PANTHER" id="PTHR33529:SF6">
    <property type="entry name" value="YJGP_YJGQ FAMILY PERMEASE"/>
    <property type="match status" value="1"/>
</dbReference>
<evidence type="ECO:0000256" key="6">
    <source>
        <dbReference type="SAM" id="MobiDB-lite"/>
    </source>
</evidence>
<feature type="region of interest" description="Disordered" evidence="6">
    <location>
        <begin position="1"/>
        <end position="23"/>
    </location>
</feature>
<evidence type="ECO:0000256" key="3">
    <source>
        <dbReference type="ARBA" id="ARBA00022692"/>
    </source>
</evidence>
<dbReference type="RefSeq" id="WP_135587186.1">
    <property type="nucleotide sequence ID" value="NZ_RQEP01000010.1"/>
</dbReference>
<dbReference type="GO" id="GO:0015920">
    <property type="term" value="P:lipopolysaccharide transport"/>
    <property type="evidence" value="ECO:0007669"/>
    <property type="project" value="TreeGrafter"/>
</dbReference>